<organism evidence="2">
    <name type="scientific">Chondria tumulosa</name>
    <dbReference type="NCBI Taxonomy" id="2740715"/>
    <lineage>
        <taxon>Eukaryota</taxon>
        <taxon>Rhodophyta</taxon>
        <taxon>Florideophyceae</taxon>
        <taxon>Rhodymeniophycidae</taxon>
        <taxon>Ceramiales</taxon>
        <taxon>Rhodomelaceae</taxon>
        <taxon>Chondrieae</taxon>
        <taxon>Chondria</taxon>
    </lineage>
</organism>
<dbReference type="GO" id="GO:0006355">
    <property type="term" value="P:regulation of DNA-templated transcription"/>
    <property type="evidence" value="ECO:0007669"/>
    <property type="project" value="InterPro"/>
</dbReference>
<accession>A0A896SQ43</accession>
<dbReference type="RefSeq" id="YP_010171051.1">
    <property type="nucleotide sequence ID" value="NC_057618.1"/>
</dbReference>
<dbReference type="InterPro" id="IPR014710">
    <property type="entry name" value="RmlC-like_jellyroll"/>
</dbReference>
<dbReference type="PROSITE" id="PS51063">
    <property type="entry name" value="HTH_CRP_2"/>
    <property type="match status" value="1"/>
</dbReference>
<dbReference type="GeneID" id="67279570"/>
<geneLocation type="chloroplast" evidence="2"/>
<evidence type="ECO:0000259" key="1">
    <source>
        <dbReference type="PROSITE" id="PS51063"/>
    </source>
</evidence>
<protein>
    <submittedName>
        <fullName evidence="2">Global nitrogen transcriptional regulator</fullName>
    </submittedName>
</protein>
<dbReference type="AlphaFoldDB" id="A0A896SQ43"/>
<dbReference type="GO" id="GO:0003677">
    <property type="term" value="F:DNA binding"/>
    <property type="evidence" value="ECO:0007669"/>
    <property type="project" value="InterPro"/>
</dbReference>
<keyword evidence="2" id="KW-0150">Chloroplast</keyword>
<evidence type="ECO:0000313" key="2">
    <source>
        <dbReference type="EMBL" id="QSD57192.1"/>
    </source>
</evidence>
<dbReference type="Gene3D" id="2.60.120.10">
    <property type="entry name" value="Jelly Rolls"/>
    <property type="match status" value="1"/>
</dbReference>
<feature type="domain" description="HTH crp-type" evidence="1">
    <location>
        <begin position="136"/>
        <end position="210"/>
    </location>
</feature>
<dbReference type="EMBL" id="MW309501">
    <property type="protein sequence ID" value="QSD57192.1"/>
    <property type="molecule type" value="Genomic_DNA"/>
</dbReference>
<reference evidence="2" key="1">
    <citation type="submission" date="2020-11" db="EMBL/GenBank/DDBJ databases">
        <authorList>
            <person name="Paiano M.O."/>
        </authorList>
    </citation>
    <scope>NUCLEOTIDE SEQUENCE</scope>
</reference>
<gene>
    <name evidence="2" type="primary">ntcA</name>
</gene>
<dbReference type="SUPFAM" id="SSF46785">
    <property type="entry name" value="Winged helix' DNA-binding domain"/>
    <property type="match status" value="1"/>
</dbReference>
<dbReference type="InterPro" id="IPR012318">
    <property type="entry name" value="HTH_CRP"/>
</dbReference>
<proteinExistence type="predicted"/>
<sequence length="215" mass="25384">MNKSIAWIHSLKNSQIPYCIYKISDKDSIILSNKYKNKNQFIIILYGSLYITKIFKNKQIQPIIILNENNIFHNNKNDNKFYYKLTALEKSYIISIKTNKIKISSQISYKLINNIIESYKKTFMTYQLINEATNEKYIKNRVIKIILLLFSQFGIFNKKKVYLPFKISQKSLAIISGTNPKTISKIINQIRKKSSIFRSNKKLIYIENIFNLTVK</sequence>
<name>A0A896SQ43_9FLOR</name>
<keyword evidence="2" id="KW-0934">Plastid</keyword>
<dbReference type="InterPro" id="IPR036390">
    <property type="entry name" value="WH_DNA-bd_sf"/>
</dbReference>